<dbReference type="InterPro" id="IPR001867">
    <property type="entry name" value="OmpR/PhoB-type_DNA-bd"/>
</dbReference>
<evidence type="ECO:0000256" key="8">
    <source>
        <dbReference type="ARBA" id="ARBA00023159"/>
    </source>
</evidence>
<dbReference type="GO" id="GO:0006355">
    <property type="term" value="P:regulation of DNA-templated transcription"/>
    <property type="evidence" value="ECO:0007669"/>
    <property type="project" value="InterPro"/>
</dbReference>
<evidence type="ECO:0000256" key="7">
    <source>
        <dbReference type="ARBA" id="ARBA00023125"/>
    </source>
</evidence>
<dbReference type="PANTHER" id="PTHR48111">
    <property type="entry name" value="REGULATOR OF RPOS"/>
    <property type="match status" value="1"/>
</dbReference>
<feature type="domain" description="OmpR/PhoB-type" evidence="15">
    <location>
        <begin position="124"/>
        <end position="222"/>
    </location>
</feature>
<dbReference type="SUPFAM" id="SSF52172">
    <property type="entry name" value="CheY-like"/>
    <property type="match status" value="1"/>
</dbReference>
<name>A0A927GU79_9BACL</name>
<keyword evidence="9" id="KW-0804">Transcription</keyword>
<keyword evidence="8" id="KW-0010">Activator</keyword>
<keyword evidence="5" id="KW-0805">Transcription regulation</keyword>
<dbReference type="Proteomes" id="UP000621560">
    <property type="component" value="Unassembled WGS sequence"/>
</dbReference>
<evidence type="ECO:0000256" key="12">
    <source>
        <dbReference type="PROSITE-ProRule" id="PRU00169"/>
    </source>
</evidence>
<keyword evidence="17" id="KW-1185">Reference proteome</keyword>
<evidence type="ECO:0000256" key="6">
    <source>
        <dbReference type="ARBA" id="ARBA00023026"/>
    </source>
</evidence>
<dbReference type="Gene3D" id="3.40.50.2300">
    <property type="match status" value="1"/>
</dbReference>
<dbReference type="InterPro" id="IPR039420">
    <property type="entry name" value="WalR-like"/>
</dbReference>
<evidence type="ECO:0000256" key="4">
    <source>
        <dbReference type="ARBA" id="ARBA00023012"/>
    </source>
</evidence>
<reference evidence="16" key="1">
    <citation type="submission" date="2020-09" db="EMBL/GenBank/DDBJ databases">
        <title>A novel bacterium of genus Paenibacillus, isolated from South China Sea.</title>
        <authorList>
            <person name="Huang H."/>
            <person name="Mo K."/>
            <person name="Hu Y."/>
        </authorList>
    </citation>
    <scope>NUCLEOTIDE SEQUENCE</scope>
    <source>
        <strain evidence="16">IB182496</strain>
    </source>
</reference>
<keyword evidence="6" id="KW-0843">Virulence</keyword>
<dbReference type="SUPFAM" id="SSF46894">
    <property type="entry name" value="C-terminal effector domain of the bipartite response regulators"/>
    <property type="match status" value="1"/>
</dbReference>
<dbReference type="InterPro" id="IPR016032">
    <property type="entry name" value="Sig_transdc_resp-reg_C-effctor"/>
</dbReference>
<dbReference type="Pfam" id="PF00072">
    <property type="entry name" value="Response_reg"/>
    <property type="match status" value="1"/>
</dbReference>
<dbReference type="GO" id="GO:0000976">
    <property type="term" value="F:transcription cis-regulatory region binding"/>
    <property type="evidence" value="ECO:0007669"/>
    <property type="project" value="TreeGrafter"/>
</dbReference>
<dbReference type="PROSITE" id="PS51755">
    <property type="entry name" value="OMPR_PHOB"/>
    <property type="match status" value="1"/>
</dbReference>
<evidence type="ECO:0000256" key="10">
    <source>
        <dbReference type="ARBA" id="ARBA00037471"/>
    </source>
</evidence>
<proteinExistence type="predicted"/>
<dbReference type="SMART" id="SM00862">
    <property type="entry name" value="Trans_reg_C"/>
    <property type="match status" value="1"/>
</dbReference>
<dbReference type="GO" id="GO:0000156">
    <property type="term" value="F:phosphorelay response regulator activity"/>
    <property type="evidence" value="ECO:0007669"/>
    <property type="project" value="TreeGrafter"/>
</dbReference>
<evidence type="ECO:0000256" key="1">
    <source>
        <dbReference type="ARBA" id="ARBA00004496"/>
    </source>
</evidence>
<dbReference type="FunFam" id="3.40.50.2300:FF:000001">
    <property type="entry name" value="DNA-binding response regulator PhoB"/>
    <property type="match status" value="1"/>
</dbReference>
<accession>A0A927GU79</accession>
<dbReference type="RefSeq" id="WP_190921483.1">
    <property type="nucleotide sequence ID" value="NZ_JACXIZ010000064.1"/>
</dbReference>
<protein>
    <recommendedName>
        <fullName evidence="11">Heme response regulator HssR</fullName>
    </recommendedName>
</protein>
<dbReference type="PANTHER" id="PTHR48111:SF49">
    <property type="entry name" value="HEME RESPONSE REGULATOR HSSR"/>
    <property type="match status" value="1"/>
</dbReference>
<evidence type="ECO:0000259" key="15">
    <source>
        <dbReference type="PROSITE" id="PS51755"/>
    </source>
</evidence>
<dbReference type="Gene3D" id="6.10.250.690">
    <property type="match status" value="1"/>
</dbReference>
<dbReference type="CDD" id="cd17574">
    <property type="entry name" value="REC_OmpR"/>
    <property type="match status" value="1"/>
</dbReference>
<dbReference type="InterPro" id="IPR011006">
    <property type="entry name" value="CheY-like_superfamily"/>
</dbReference>
<dbReference type="InterPro" id="IPR001789">
    <property type="entry name" value="Sig_transdc_resp-reg_receiver"/>
</dbReference>
<dbReference type="EMBL" id="JACXIZ010000064">
    <property type="protein sequence ID" value="MBD2848388.1"/>
    <property type="molecule type" value="Genomic_DNA"/>
</dbReference>
<dbReference type="SMART" id="SM00448">
    <property type="entry name" value="REC"/>
    <property type="match status" value="1"/>
</dbReference>
<keyword evidence="4" id="KW-0902">Two-component regulatory system</keyword>
<dbReference type="InterPro" id="IPR036388">
    <property type="entry name" value="WH-like_DNA-bd_sf"/>
</dbReference>
<keyword evidence="7 13" id="KW-0238">DNA-binding</keyword>
<evidence type="ECO:0000256" key="2">
    <source>
        <dbReference type="ARBA" id="ARBA00022490"/>
    </source>
</evidence>
<evidence type="ECO:0000313" key="16">
    <source>
        <dbReference type="EMBL" id="MBD2848388.1"/>
    </source>
</evidence>
<comment type="function">
    <text evidence="10">Member of the two-component regulatory system HssS/HssR involved in intracellular heme homeostasis and tempering of staphylococcal virulence. Phosphorylated HssR binds to a direct repeat sequence within hrtAB promoter and activates the expression of hrtAB, an efflux pump, in response to extracellular heme, hemin, hemoglobin or blood.</text>
</comment>
<dbReference type="AlphaFoldDB" id="A0A927GU79"/>
<comment type="subcellular location">
    <subcellularLocation>
        <location evidence="1">Cytoplasm</location>
    </subcellularLocation>
</comment>
<comment type="caution">
    <text evidence="16">The sequence shown here is derived from an EMBL/GenBank/DDBJ whole genome shotgun (WGS) entry which is preliminary data.</text>
</comment>
<dbReference type="GO" id="GO:0005829">
    <property type="term" value="C:cytosol"/>
    <property type="evidence" value="ECO:0007669"/>
    <property type="project" value="TreeGrafter"/>
</dbReference>
<evidence type="ECO:0000256" key="3">
    <source>
        <dbReference type="ARBA" id="ARBA00022553"/>
    </source>
</evidence>
<feature type="domain" description="Response regulatory" evidence="14">
    <location>
        <begin position="3"/>
        <end position="116"/>
    </location>
</feature>
<feature type="DNA-binding region" description="OmpR/PhoB-type" evidence="13">
    <location>
        <begin position="124"/>
        <end position="222"/>
    </location>
</feature>
<dbReference type="Pfam" id="PF00486">
    <property type="entry name" value="Trans_reg_C"/>
    <property type="match status" value="1"/>
</dbReference>
<dbReference type="Gene3D" id="1.10.10.10">
    <property type="entry name" value="Winged helix-like DNA-binding domain superfamily/Winged helix DNA-binding domain"/>
    <property type="match status" value="1"/>
</dbReference>
<gene>
    <name evidence="16" type="ORF">IDH44_24670</name>
</gene>
<sequence>MIRILIVDDDPHIRELVGHFMRLEGFETAEAADGREALRCLEQQQLDLIILDIMMPGMDGWTLCRELRERTELPLLMLTAKGEPPEIVKGFALGTDDYLVKPFDPAVLTARVRALLRRYRILASQTVRIGDVALRRDTFECRAGEQVLTLPRKEFELLFKLAGYLGRTFTRDQLIEEIWGYDYEGDERTVDVHIKRLRERFPEATHGFRIRTIRGLGYRLEEVAR</sequence>
<dbReference type="CDD" id="cd00383">
    <property type="entry name" value="trans_reg_C"/>
    <property type="match status" value="1"/>
</dbReference>
<evidence type="ECO:0000259" key="14">
    <source>
        <dbReference type="PROSITE" id="PS50110"/>
    </source>
</evidence>
<keyword evidence="3 12" id="KW-0597">Phosphoprotein</keyword>
<evidence type="ECO:0000256" key="11">
    <source>
        <dbReference type="ARBA" id="ARBA00039976"/>
    </source>
</evidence>
<dbReference type="GO" id="GO:0032993">
    <property type="term" value="C:protein-DNA complex"/>
    <property type="evidence" value="ECO:0007669"/>
    <property type="project" value="TreeGrafter"/>
</dbReference>
<evidence type="ECO:0000256" key="13">
    <source>
        <dbReference type="PROSITE-ProRule" id="PRU01091"/>
    </source>
</evidence>
<evidence type="ECO:0000256" key="9">
    <source>
        <dbReference type="ARBA" id="ARBA00023163"/>
    </source>
</evidence>
<dbReference type="PROSITE" id="PS50110">
    <property type="entry name" value="RESPONSE_REGULATORY"/>
    <property type="match status" value="1"/>
</dbReference>
<feature type="modified residue" description="4-aspartylphosphate" evidence="12">
    <location>
        <position position="52"/>
    </location>
</feature>
<keyword evidence="2" id="KW-0963">Cytoplasm</keyword>
<evidence type="ECO:0000256" key="5">
    <source>
        <dbReference type="ARBA" id="ARBA00023015"/>
    </source>
</evidence>
<evidence type="ECO:0000313" key="17">
    <source>
        <dbReference type="Proteomes" id="UP000621560"/>
    </source>
</evidence>
<organism evidence="16 17">
    <name type="scientific">Paenibacillus sabuli</name>
    <dbReference type="NCBI Taxonomy" id="2772509"/>
    <lineage>
        <taxon>Bacteria</taxon>
        <taxon>Bacillati</taxon>
        <taxon>Bacillota</taxon>
        <taxon>Bacilli</taxon>
        <taxon>Bacillales</taxon>
        <taxon>Paenibacillaceae</taxon>
        <taxon>Paenibacillus</taxon>
    </lineage>
</organism>